<dbReference type="OrthoDB" id="1975087at2"/>
<dbReference type="RefSeq" id="WP_072986120.1">
    <property type="nucleotide sequence ID" value="NZ_FQZB01000007.1"/>
</dbReference>
<protein>
    <recommendedName>
        <fullName evidence="3">Phage tail tube protein</fullName>
    </recommendedName>
</protein>
<dbReference type="AlphaFoldDB" id="A0A1M6HSE6"/>
<dbReference type="STRING" id="1121302.SAMN02745163_01563"/>
<proteinExistence type="predicted"/>
<sequence length="168" mass="18505">MSKNIKRRNGIANYLNVGTGNEEYVLMGAGFTELKEVPASQVSSKKYITDKSATKRIIGYDWTTSFNTDQIRDEKAVEFICNVGEKQLVGEGCETDYVIVDLDKKSTIANEYKARKFRVAIEVAEFPTSDEGDLTATGNLHAVGDLVSGTFNTVTKKFTPETSEVKGV</sequence>
<dbReference type="Proteomes" id="UP000184310">
    <property type="component" value="Unassembled WGS sequence"/>
</dbReference>
<name>A0A1M6HSE6_9CLOT</name>
<reference evidence="1 2" key="1">
    <citation type="submission" date="2016-11" db="EMBL/GenBank/DDBJ databases">
        <authorList>
            <person name="Jaros S."/>
            <person name="Januszkiewicz K."/>
            <person name="Wedrychowicz H."/>
        </authorList>
    </citation>
    <scope>NUCLEOTIDE SEQUENCE [LARGE SCALE GENOMIC DNA]</scope>
    <source>
        <strain evidence="1 2">DSM 21758</strain>
    </source>
</reference>
<evidence type="ECO:0000313" key="1">
    <source>
        <dbReference type="EMBL" id="SHJ25098.1"/>
    </source>
</evidence>
<evidence type="ECO:0000313" key="2">
    <source>
        <dbReference type="Proteomes" id="UP000184310"/>
    </source>
</evidence>
<accession>A0A1M6HSE6</accession>
<dbReference type="EMBL" id="FQZB01000007">
    <property type="protein sequence ID" value="SHJ25098.1"/>
    <property type="molecule type" value="Genomic_DNA"/>
</dbReference>
<evidence type="ECO:0008006" key="3">
    <source>
        <dbReference type="Google" id="ProtNLM"/>
    </source>
</evidence>
<gene>
    <name evidence="1" type="ORF">SAMN02745163_01563</name>
</gene>
<organism evidence="1 2">
    <name type="scientific">Clostridium cavendishii DSM 21758</name>
    <dbReference type="NCBI Taxonomy" id="1121302"/>
    <lineage>
        <taxon>Bacteria</taxon>
        <taxon>Bacillati</taxon>
        <taxon>Bacillota</taxon>
        <taxon>Clostridia</taxon>
        <taxon>Eubacteriales</taxon>
        <taxon>Clostridiaceae</taxon>
        <taxon>Clostridium</taxon>
    </lineage>
</organism>
<keyword evidence="2" id="KW-1185">Reference proteome</keyword>